<dbReference type="Proteomes" id="UP000001876">
    <property type="component" value="Unassembled WGS sequence"/>
</dbReference>
<gene>
    <name evidence="2" type="ORF">MICPUCDRAFT_4723</name>
</gene>
<feature type="non-terminal residue" evidence="2">
    <location>
        <position position="247"/>
    </location>
</feature>
<dbReference type="AlphaFoldDB" id="C1N9E5"/>
<organism evidence="3">
    <name type="scientific">Micromonas pusilla (strain CCMP1545)</name>
    <name type="common">Picoplanktonic green alga</name>
    <dbReference type="NCBI Taxonomy" id="564608"/>
    <lineage>
        <taxon>Eukaryota</taxon>
        <taxon>Viridiplantae</taxon>
        <taxon>Chlorophyta</taxon>
        <taxon>Mamiellophyceae</taxon>
        <taxon>Mamiellales</taxon>
        <taxon>Mamiellaceae</taxon>
        <taxon>Micromonas</taxon>
    </lineage>
</organism>
<dbReference type="InterPro" id="IPR050508">
    <property type="entry name" value="Methyltransf_Superfamily"/>
</dbReference>
<dbReference type="STRING" id="564608.C1N9E5"/>
<dbReference type="PANTHER" id="PTHR42912:SF81">
    <property type="entry name" value="METHYLTRANSFERASE DOMAIN-CONTAINING PROTEIN"/>
    <property type="match status" value="1"/>
</dbReference>
<keyword evidence="3" id="KW-1185">Reference proteome</keyword>
<dbReference type="GO" id="GO:0008757">
    <property type="term" value="F:S-adenosylmethionine-dependent methyltransferase activity"/>
    <property type="evidence" value="ECO:0007669"/>
    <property type="project" value="InterPro"/>
</dbReference>
<dbReference type="Gene3D" id="3.40.50.150">
    <property type="entry name" value="Vaccinia Virus protein VP39"/>
    <property type="match status" value="1"/>
</dbReference>
<evidence type="ECO:0000259" key="1">
    <source>
        <dbReference type="Pfam" id="PF08241"/>
    </source>
</evidence>
<protein>
    <submittedName>
        <fullName evidence="2">Predicted protein</fullName>
    </submittedName>
</protein>
<feature type="non-terminal residue" evidence="2">
    <location>
        <position position="1"/>
    </location>
</feature>
<name>C1N9E5_MICPC</name>
<evidence type="ECO:0000313" key="2">
    <source>
        <dbReference type="EMBL" id="EEH51512.1"/>
    </source>
</evidence>
<reference evidence="2 3" key="1">
    <citation type="journal article" date="2009" name="Science">
        <title>Green evolution and dynamic adaptations revealed by genomes of the marine picoeukaryotes Micromonas.</title>
        <authorList>
            <person name="Worden A.Z."/>
            <person name="Lee J.H."/>
            <person name="Mock T."/>
            <person name="Rouze P."/>
            <person name="Simmons M.P."/>
            <person name="Aerts A.L."/>
            <person name="Allen A.E."/>
            <person name="Cuvelier M.L."/>
            <person name="Derelle E."/>
            <person name="Everett M.V."/>
            <person name="Foulon E."/>
            <person name="Grimwood J."/>
            <person name="Gundlach H."/>
            <person name="Henrissat B."/>
            <person name="Napoli C."/>
            <person name="McDonald S.M."/>
            <person name="Parker M.S."/>
            <person name="Rombauts S."/>
            <person name="Salamov A."/>
            <person name="Von Dassow P."/>
            <person name="Badger J.H."/>
            <person name="Coutinho P.M."/>
            <person name="Demir E."/>
            <person name="Dubchak I."/>
            <person name="Gentemann C."/>
            <person name="Eikrem W."/>
            <person name="Gready J.E."/>
            <person name="John U."/>
            <person name="Lanier W."/>
            <person name="Lindquist E.A."/>
            <person name="Lucas S."/>
            <person name="Mayer K.F."/>
            <person name="Moreau H."/>
            <person name="Not F."/>
            <person name="Otillar R."/>
            <person name="Panaud O."/>
            <person name="Pangilinan J."/>
            <person name="Paulsen I."/>
            <person name="Piegu B."/>
            <person name="Poliakov A."/>
            <person name="Robbens S."/>
            <person name="Schmutz J."/>
            <person name="Toulza E."/>
            <person name="Wyss T."/>
            <person name="Zelensky A."/>
            <person name="Zhou K."/>
            <person name="Armbrust E.V."/>
            <person name="Bhattacharya D."/>
            <person name="Goodenough U.W."/>
            <person name="Van de Peer Y."/>
            <person name="Grigoriev I.V."/>
        </authorList>
    </citation>
    <scope>NUCLEOTIDE SEQUENCE [LARGE SCALE GENOMIC DNA]</scope>
    <source>
        <strain evidence="2 3">CCMP1545</strain>
    </source>
</reference>
<dbReference type="OMA" id="TCVFLFH"/>
<dbReference type="EMBL" id="GG663751">
    <property type="protein sequence ID" value="EEH51512.1"/>
    <property type="molecule type" value="Genomic_DNA"/>
</dbReference>
<accession>C1N9E5</accession>
<dbReference type="GeneID" id="9690048"/>
<dbReference type="CDD" id="cd02440">
    <property type="entry name" value="AdoMet_MTases"/>
    <property type="match status" value="1"/>
</dbReference>
<dbReference type="PANTHER" id="PTHR42912">
    <property type="entry name" value="METHYLTRANSFERASE"/>
    <property type="match status" value="1"/>
</dbReference>
<dbReference type="OrthoDB" id="3647at2759"/>
<dbReference type="Pfam" id="PF08241">
    <property type="entry name" value="Methyltransf_11"/>
    <property type="match status" value="1"/>
</dbReference>
<dbReference type="KEGG" id="mpp:MICPUCDRAFT_4723"/>
<dbReference type="SUPFAM" id="SSF53335">
    <property type="entry name" value="S-adenosyl-L-methionine-dependent methyltransferases"/>
    <property type="match status" value="1"/>
</dbReference>
<dbReference type="RefSeq" id="XP_003064607.1">
    <property type="nucleotide sequence ID" value="XM_003064561.1"/>
</dbReference>
<proteinExistence type="predicted"/>
<dbReference type="InterPro" id="IPR029063">
    <property type="entry name" value="SAM-dependent_MTases_sf"/>
</dbReference>
<dbReference type="eggNOG" id="ENOG502QVUA">
    <property type="taxonomic scope" value="Eukaryota"/>
</dbReference>
<evidence type="ECO:0000313" key="3">
    <source>
        <dbReference type="Proteomes" id="UP000001876"/>
    </source>
</evidence>
<sequence length="247" mass="28238">DPARYPAYYLQNFHYQTDGWLSADSARLYDFQVETLFLGSADTMRRQVLPYMSKWMDGKEEKDVKLLDVASGTGRFLSFVRDNWPGLDCTALELSPHYLEATRRLHARRFEGTDASAAYANLGPLRLVEANCEAMPFEDESFDVVTNVYLFHEMPREARRNAAREFARVLKPGGKLFFVDSAQVGDGKALGMEKAFDQALERFPAFNHEPYYRDYSLTDLKALFGEFGLELEASTVAWVSKAWSFTK</sequence>
<dbReference type="InterPro" id="IPR013216">
    <property type="entry name" value="Methyltransf_11"/>
</dbReference>
<feature type="domain" description="Methyltransferase type 11" evidence="1">
    <location>
        <begin position="67"/>
        <end position="178"/>
    </location>
</feature>